<feature type="compositionally biased region" description="Polar residues" evidence="1">
    <location>
        <begin position="1"/>
        <end position="25"/>
    </location>
</feature>
<dbReference type="AlphaFoldDB" id="A0A8A1LXN0"/>
<dbReference type="EMBL" id="CP069106">
    <property type="protein sequence ID" value="QSS56922.1"/>
    <property type="molecule type" value="Genomic_DNA"/>
</dbReference>
<gene>
    <name evidence="2" type="ORF">I7I53_05278</name>
</gene>
<reference evidence="2" key="1">
    <citation type="submission" date="2021-01" db="EMBL/GenBank/DDBJ databases">
        <title>Chromosome-level genome assembly of a human fungal pathogen reveals clustering of transcriptionally co-regulated genes.</title>
        <authorList>
            <person name="Voorhies M."/>
            <person name="Cohen S."/>
            <person name="Shea T.P."/>
            <person name="Petrus S."/>
            <person name="Munoz J.F."/>
            <person name="Poplawski S."/>
            <person name="Goldman W.E."/>
            <person name="Michael T."/>
            <person name="Cuomo C.A."/>
            <person name="Sil A."/>
            <person name="Beyhan S."/>
        </authorList>
    </citation>
    <scope>NUCLEOTIDE SEQUENCE</scope>
    <source>
        <strain evidence="2">H88</strain>
    </source>
</reference>
<sequence length="63" mass="6785">MPSLVKVSSYTTKATAGNHAQQPKYYTQGHGGSMQVSLYPAFQGLNVSRVAQLGQAGNRCRLE</sequence>
<dbReference type="VEuPathDB" id="FungiDB:I7I53_05278"/>
<proteinExistence type="predicted"/>
<name>A0A8A1LXN0_AJEC8</name>
<feature type="region of interest" description="Disordered" evidence="1">
    <location>
        <begin position="1"/>
        <end position="27"/>
    </location>
</feature>
<accession>A0A8A1LXN0</accession>
<protein>
    <submittedName>
        <fullName evidence="2">Uncharacterized protein</fullName>
    </submittedName>
</protein>
<evidence type="ECO:0000256" key="1">
    <source>
        <dbReference type="SAM" id="MobiDB-lite"/>
    </source>
</evidence>
<organism evidence="2 3">
    <name type="scientific">Ajellomyces capsulatus (strain H88)</name>
    <name type="common">Darling's disease fungus</name>
    <name type="synonym">Histoplasma capsulatum</name>
    <dbReference type="NCBI Taxonomy" id="544711"/>
    <lineage>
        <taxon>Eukaryota</taxon>
        <taxon>Fungi</taxon>
        <taxon>Dikarya</taxon>
        <taxon>Ascomycota</taxon>
        <taxon>Pezizomycotina</taxon>
        <taxon>Eurotiomycetes</taxon>
        <taxon>Eurotiomycetidae</taxon>
        <taxon>Onygenales</taxon>
        <taxon>Ajellomycetaceae</taxon>
        <taxon>Histoplasma</taxon>
    </lineage>
</organism>
<dbReference type="Proteomes" id="UP000663419">
    <property type="component" value="Chromosome 5"/>
</dbReference>
<evidence type="ECO:0000313" key="3">
    <source>
        <dbReference type="Proteomes" id="UP000663419"/>
    </source>
</evidence>
<evidence type="ECO:0000313" key="2">
    <source>
        <dbReference type="EMBL" id="QSS56922.1"/>
    </source>
</evidence>